<proteinExistence type="predicted"/>
<protein>
    <submittedName>
        <fullName evidence="1">Uncharacterized protein</fullName>
    </submittedName>
</protein>
<evidence type="ECO:0000313" key="2">
    <source>
        <dbReference type="Proteomes" id="UP000702425"/>
    </source>
</evidence>
<organism evidence="1 2">
    <name type="scientific">Microcoleus asticus IPMA8</name>
    <dbReference type="NCBI Taxonomy" id="2563858"/>
    <lineage>
        <taxon>Bacteria</taxon>
        <taxon>Bacillati</taxon>
        <taxon>Cyanobacteriota</taxon>
        <taxon>Cyanophyceae</taxon>
        <taxon>Oscillatoriophycideae</taxon>
        <taxon>Oscillatoriales</taxon>
        <taxon>Microcoleaceae</taxon>
        <taxon>Microcoleus</taxon>
        <taxon>Microcoleus asticus</taxon>
    </lineage>
</organism>
<dbReference type="EMBL" id="SRRZ01000075">
    <property type="protein sequence ID" value="NQE36152.1"/>
    <property type="molecule type" value="Genomic_DNA"/>
</dbReference>
<comment type="caution">
    <text evidence="1">The sequence shown here is derived from an EMBL/GenBank/DDBJ whole genome shotgun (WGS) entry which is preliminary data.</text>
</comment>
<accession>A0ABX2D2D6</accession>
<evidence type="ECO:0000313" key="1">
    <source>
        <dbReference type="EMBL" id="NQE36152.1"/>
    </source>
</evidence>
<dbReference type="Proteomes" id="UP000702425">
    <property type="component" value="Unassembled WGS sequence"/>
</dbReference>
<sequence>MLNIIVEASLNEKLKQNSHTIDAQKPGCLTDIPRDRRSILVKKPGFWSLDSQNS</sequence>
<name>A0ABX2D2D6_9CYAN</name>
<keyword evidence="2" id="KW-1185">Reference proteome</keyword>
<gene>
    <name evidence="1" type="ORF">E5S67_03915</name>
</gene>
<reference evidence="1 2" key="1">
    <citation type="journal article" date="2020" name="Sci. Rep.">
        <title>A novel cyanobacterial geosmin producer, revising GeoA distribution and dispersion patterns in Bacteria.</title>
        <authorList>
            <person name="Churro C."/>
            <person name="Semedo-Aguiar A.P."/>
            <person name="Silva A.D."/>
            <person name="Pereira-Leal J.B."/>
            <person name="Leite R.B."/>
        </authorList>
    </citation>
    <scope>NUCLEOTIDE SEQUENCE [LARGE SCALE GENOMIC DNA]</scope>
    <source>
        <strain evidence="1 2">IPMA8</strain>
    </source>
</reference>